<evidence type="ECO:0000313" key="3">
    <source>
        <dbReference type="EMBL" id="VYU12955.1"/>
    </source>
</evidence>
<proteinExistence type="predicted"/>
<dbReference type="PANTHER" id="PTHR40032">
    <property type="entry name" value="EXPORTED PROTEIN-RELATED"/>
    <property type="match status" value="1"/>
</dbReference>
<evidence type="ECO:0000256" key="1">
    <source>
        <dbReference type="SAM" id="SignalP"/>
    </source>
</evidence>
<name>A0A6N3CAF2_MEDGN</name>
<accession>A0A6N3CAF2</accession>
<gene>
    <name evidence="3" type="ORF">RGLFYP36_00660</name>
</gene>
<dbReference type="EMBL" id="CACRUU010000068">
    <property type="protein sequence ID" value="VYU12955.1"/>
    <property type="molecule type" value="Genomic_DNA"/>
</dbReference>
<sequence length="310" mass="35468">MKKGIALILGLTIWVSGTSTVMAEENISEVNSVYTCQNTYESRLPLEVTYDITLGEIEEDILNYIAFNKLDVVYGSDQYLELLNEFTFYPADNLDDYMIKYYSAYASVYRSTEDIKLELDKTINDIRNENIQEEIQMKKELLQIVGVEPAKVTYNVAGAQKYAADYAMVNNYKYPEYGSDCTNYASQIIHEGGGLPTTSQWNIWTGTGTLAWKSWVNVGAFCTYWGEVRGNIGNTCSTLAKVNQYAEPGDFLVWRNQSTLEYEHTQFVQSKTNGEVYCSQHSMPYYNKRLNSRYTESSFKGNIVYQLDFT</sequence>
<feature type="domain" description="Putative amidase" evidence="2">
    <location>
        <begin position="154"/>
        <end position="291"/>
    </location>
</feature>
<dbReference type="PANTHER" id="PTHR40032:SF1">
    <property type="entry name" value="EXPORTED PROTEIN"/>
    <property type="match status" value="1"/>
</dbReference>
<dbReference type="Pfam" id="PF12671">
    <property type="entry name" value="Amidase_6"/>
    <property type="match status" value="1"/>
</dbReference>
<dbReference type="InterPro" id="IPR024301">
    <property type="entry name" value="Amidase_6"/>
</dbReference>
<feature type="signal peptide" evidence="1">
    <location>
        <begin position="1"/>
        <end position="23"/>
    </location>
</feature>
<reference evidence="3" key="1">
    <citation type="submission" date="2019-11" db="EMBL/GenBank/DDBJ databases">
        <authorList>
            <person name="Feng L."/>
        </authorList>
    </citation>
    <scope>NUCLEOTIDE SEQUENCE</scope>
    <source>
        <strain evidence="3">RgnavusLFYP36</strain>
    </source>
</reference>
<evidence type="ECO:0000259" key="2">
    <source>
        <dbReference type="Pfam" id="PF12671"/>
    </source>
</evidence>
<dbReference type="AlphaFoldDB" id="A0A6N3CAF2"/>
<feature type="chain" id="PRO_5026709551" evidence="1">
    <location>
        <begin position="24"/>
        <end position="310"/>
    </location>
</feature>
<protein>
    <submittedName>
        <fullName evidence="3">Amidase domain protein</fullName>
    </submittedName>
</protein>
<keyword evidence="1" id="KW-0732">Signal</keyword>
<organism evidence="3">
    <name type="scientific">Mediterraneibacter gnavus</name>
    <name type="common">Ruminococcus gnavus</name>
    <dbReference type="NCBI Taxonomy" id="33038"/>
    <lineage>
        <taxon>Bacteria</taxon>
        <taxon>Bacillati</taxon>
        <taxon>Bacillota</taxon>
        <taxon>Clostridia</taxon>
        <taxon>Lachnospirales</taxon>
        <taxon>Lachnospiraceae</taxon>
        <taxon>Mediterraneibacter</taxon>
    </lineage>
</organism>
<dbReference type="RefSeq" id="WP_347126807.1">
    <property type="nucleotide sequence ID" value="NZ_CACRUU010000068.1"/>
</dbReference>